<organism evidence="1 2">
    <name type="scientific">Curtobacterium pusillum</name>
    <dbReference type="NCBI Taxonomy" id="69373"/>
    <lineage>
        <taxon>Bacteria</taxon>
        <taxon>Bacillati</taxon>
        <taxon>Actinomycetota</taxon>
        <taxon>Actinomycetes</taxon>
        <taxon>Micrococcales</taxon>
        <taxon>Microbacteriaceae</taxon>
        <taxon>Curtobacterium</taxon>
    </lineage>
</organism>
<name>A0AAW3T1E8_9MICO</name>
<comment type="caution">
    <text evidence="1">The sequence shown here is derived from an EMBL/GenBank/DDBJ whole genome shotgun (WGS) entry which is preliminary data.</text>
</comment>
<sequence length="41" mass="4623">MRRGGLHHVELRASDLAATGRAWAWLLGELGYEPFQQWDAG</sequence>
<dbReference type="EMBL" id="JACGXP010000001">
    <property type="protein sequence ID" value="MBA8989181.1"/>
    <property type="molecule type" value="Genomic_DNA"/>
</dbReference>
<evidence type="ECO:0000313" key="2">
    <source>
        <dbReference type="Proteomes" id="UP000590225"/>
    </source>
</evidence>
<evidence type="ECO:0008006" key="3">
    <source>
        <dbReference type="Google" id="ProtNLM"/>
    </source>
</evidence>
<dbReference type="RefSeq" id="WP_276511449.1">
    <property type="nucleotide sequence ID" value="NZ_JACGXP010000001.1"/>
</dbReference>
<dbReference type="Proteomes" id="UP000590225">
    <property type="component" value="Unassembled WGS sequence"/>
</dbReference>
<protein>
    <recommendedName>
        <fullName evidence="3">VOC domain-containing protein</fullName>
    </recommendedName>
</protein>
<dbReference type="InterPro" id="IPR029068">
    <property type="entry name" value="Glyas_Bleomycin-R_OHBP_Dase"/>
</dbReference>
<dbReference type="AlphaFoldDB" id="A0AAW3T1E8"/>
<accession>A0AAW3T1E8</accession>
<evidence type="ECO:0000313" key="1">
    <source>
        <dbReference type="EMBL" id="MBA8989181.1"/>
    </source>
</evidence>
<proteinExistence type="predicted"/>
<dbReference type="Gene3D" id="3.10.180.10">
    <property type="entry name" value="2,3-Dihydroxybiphenyl 1,2-Dioxygenase, domain 1"/>
    <property type="match status" value="1"/>
</dbReference>
<gene>
    <name evidence="1" type="ORF">FHW23_000413</name>
</gene>
<reference evidence="1 2" key="1">
    <citation type="submission" date="2020-07" db="EMBL/GenBank/DDBJ databases">
        <title>Above-ground endophytic microbial communities from plants in different locations in the United States.</title>
        <authorList>
            <person name="Frank C."/>
        </authorList>
    </citation>
    <scope>NUCLEOTIDE SEQUENCE [LARGE SCALE GENOMIC DNA]</scope>
    <source>
        <strain evidence="1 2">WPL5_2</strain>
    </source>
</reference>